<dbReference type="GO" id="GO:0033499">
    <property type="term" value="P:galactose catabolic process via UDP-galactose, Leloir pathway"/>
    <property type="evidence" value="ECO:0007669"/>
    <property type="project" value="TreeGrafter"/>
</dbReference>
<evidence type="ECO:0000313" key="5">
    <source>
        <dbReference type="Proteomes" id="UP000024376"/>
    </source>
</evidence>
<accession>A0A024SAR5</accession>
<dbReference type="AlphaFoldDB" id="A0A024SAR5"/>
<protein>
    <submittedName>
        <fullName evidence="4">Putative aldose-1-epimerase</fullName>
    </submittedName>
</protein>
<dbReference type="KEGG" id="trr:M419DRAFT_24672"/>
<proteinExistence type="inferred from homology"/>
<dbReference type="OrthoDB" id="274691at2759"/>
<dbReference type="InterPro" id="IPR018052">
    <property type="entry name" value="Ald1_epimerase_CS"/>
</dbReference>
<dbReference type="InterPro" id="IPR014718">
    <property type="entry name" value="GH-type_carb-bd"/>
</dbReference>
<dbReference type="InterPro" id="IPR047215">
    <property type="entry name" value="Galactose_mutarotase-like"/>
</dbReference>
<dbReference type="Pfam" id="PF01263">
    <property type="entry name" value="Aldose_epim"/>
    <property type="match status" value="1"/>
</dbReference>
<dbReference type="PANTHER" id="PTHR10091:SF0">
    <property type="entry name" value="GALACTOSE MUTAROTASE"/>
    <property type="match status" value="1"/>
</dbReference>
<evidence type="ECO:0000256" key="1">
    <source>
        <dbReference type="ARBA" id="ARBA00006206"/>
    </source>
</evidence>
<keyword evidence="3" id="KW-0119">Carbohydrate metabolism</keyword>
<dbReference type="Proteomes" id="UP000024376">
    <property type="component" value="Unassembled WGS sequence"/>
</dbReference>
<reference evidence="5" key="1">
    <citation type="journal article" date="2013" name="Ind. Biotechnol.">
        <title>Comparative genomics analysis of Trichoderma reesei strains.</title>
        <authorList>
            <person name="Koike H."/>
            <person name="Aerts A."/>
            <person name="LaButti K."/>
            <person name="Grigoriev I.V."/>
            <person name="Baker S.E."/>
        </authorList>
    </citation>
    <scope>NUCLEOTIDE SEQUENCE [LARGE SCALE GENOMIC DNA]</scope>
    <source>
        <strain evidence="5">ATCC 56765 / BCRC 32924 / NRRL 11460 / Rut C-30</strain>
    </source>
</reference>
<dbReference type="Gene3D" id="2.70.98.10">
    <property type="match status" value="1"/>
</dbReference>
<dbReference type="HOGENOM" id="CLU_031753_3_0_1"/>
<dbReference type="SUPFAM" id="SSF74650">
    <property type="entry name" value="Galactose mutarotase-like"/>
    <property type="match status" value="1"/>
</dbReference>
<dbReference type="CDD" id="cd09019">
    <property type="entry name" value="galactose_mutarotase_like"/>
    <property type="match status" value="1"/>
</dbReference>
<comment type="similarity">
    <text evidence="1">Belongs to the aldose epimerase family.</text>
</comment>
<dbReference type="PROSITE" id="PS00545">
    <property type="entry name" value="ALDOSE_1_EPIMERASE"/>
    <property type="match status" value="1"/>
</dbReference>
<dbReference type="EMBL" id="KI911145">
    <property type="protein sequence ID" value="ETS02420.1"/>
    <property type="molecule type" value="Genomic_DNA"/>
</dbReference>
<evidence type="ECO:0000313" key="4">
    <source>
        <dbReference type="EMBL" id="ETS02420.1"/>
    </source>
</evidence>
<dbReference type="GO" id="GO:0004034">
    <property type="term" value="F:aldose 1-epimerase activity"/>
    <property type="evidence" value="ECO:0007669"/>
    <property type="project" value="TreeGrafter"/>
</dbReference>
<keyword evidence="2" id="KW-0413">Isomerase</keyword>
<name>A0A024SAR5_HYPJR</name>
<dbReference type="GO" id="GO:0006006">
    <property type="term" value="P:glucose metabolic process"/>
    <property type="evidence" value="ECO:0007669"/>
    <property type="project" value="TreeGrafter"/>
</dbReference>
<dbReference type="GO" id="GO:0030246">
    <property type="term" value="F:carbohydrate binding"/>
    <property type="evidence" value="ECO:0007669"/>
    <property type="project" value="InterPro"/>
</dbReference>
<dbReference type="InterPro" id="IPR011013">
    <property type="entry name" value="Gal_mutarotase_sf_dom"/>
</dbReference>
<sequence length="342" mass="37075">MTDAAFKFLPLGAIIQSFKVKDTNIVLGFPEQEHYVKYNTAYFGETIGRIANRIKDARIDSLNGGKSYALAANDGPNHLHGGNEGWGKRIWKGPTPVGTRQIPGVDGLRGGESVEFALRSEDGDEGYPGTVEAKVVYTAGNQVVDGKKEALVLGIEYEARLVGGADETVINMTNHSYFNLTGDDNIAGTTVTLATNNHLPAEDDSIPLGNPVPFPGLDTSKPFVLGPEEPKFDRCFTTTTDPSSVPIDTRSQPLALNLSAFHPKSGIHLEVLSTEPSFQFYTGDLTNVPAAEGLPARGARSAFCCEPGRWINACNVPEWRNMVLLKKGETYGARIVYRAWTE</sequence>
<dbReference type="InterPro" id="IPR008183">
    <property type="entry name" value="Aldose_1/G6P_1-epimerase"/>
</dbReference>
<dbReference type="PANTHER" id="PTHR10091">
    <property type="entry name" value="ALDOSE-1-EPIMERASE"/>
    <property type="match status" value="1"/>
</dbReference>
<evidence type="ECO:0000256" key="3">
    <source>
        <dbReference type="ARBA" id="ARBA00023277"/>
    </source>
</evidence>
<evidence type="ECO:0000256" key="2">
    <source>
        <dbReference type="ARBA" id="ARBA00023235"/>
    </source>
</evidence>
<organism evidence="4 5">
    <name type="scientific">Hypocrea jecorina (strain ATCC 56765 / BCRC 32924 / NRRL 11460 / Rut C-30)</name>
    <name type="common">Trichoderma reesei</name>
    <dbReference type="NCBI Taxonomy" id="1344414"/>
    <lineage>
        <taxon>Eukaryota</taxon>
        <taxon>Fungi</taxon>
        <taxon>Dikarya</taxon>
        <taxon>Ascomycota</taxon>
        <taxon>Pezizomycotina</taxon>
        <taxon>Sordariomycetes</taxon>
        <taxon>Hypocreomycetidae</taxon>
        <taxon>Hypocreales</taxon>
        <taxon>Hypocreaceae</taxon>
        <taxon>Trichoderma</taxon>
    </lineage>
</organism>
<gene>
    <name evidence="4" type="ORF">M419DRAFT_24672</name>
</gene>